<keyword evidence="2" id="KW-1185">Reference proteome</keyword>
<organism evidence="1 2">
    <name type="scientific">Pilibacter termitis</name>
    <dbReference type="NCBI Taxonomy" id="263852"/>
    <lineage>
        <taxon>Bacteria</taxon>
        <taxon>Bacillati</taxon>
        <taxon>Bacillota</taxon>
        <taxon>Bacilli</taxon>
        <taxon>Lactobacillales</taxon>
        <taxon>Enterococcaceae</taxon>
        <taxon>Pilibacter</taxon>
    </lineage>
</organism>
<gene>
    <name evidence="1" type="ORF">SAMN02745116_01395</name>
</gene>
<evidence type="ECO:0000313" key="2">
    <source>
        <dbReference type="Proteomes" id="UP000190328"/>
    </source>
</evidence>
<reference evidence="2" key="1">
    <citation type="submission" date="2017-02" db="EMBL/GenBank/DDBJ databases">
        <authorList>
            <person name="Varghese N."/>
            <person name="Submissions S."/>
        </authorList>
    </citation>
    <scope>NUCLEOTIDE SEQUENCE [LARGE SCALE GENOMIC DNA]</scope>
    <source>
        <strain evidence="2">ATCC BAA-1030</strain>
    </source>
</reference>
<accession>A0A1T4NDS5</accession>
<evidence type="ECO:0000313" key="1">
    <source>
        <dbReference type="EMBL" id="SJZ77410.1"/>
    </source>
</evidence>
<protein>
    <submittedName>
        <fullName evidence="1">Uncharacterized protein</fullName>
    </submittedName>
</protein>
<name>A0A1T4NDS5_9ENTE</name>
<dbReference type="STRING" id="263852.SAMN02745116_01395"/>
<sequence>MLKSKKKVSFIYYEERAKLLTSLYKNLSLYYSEMANLLTHFEALTEQVFSNSDSVEIMYRNISIYRKQVDEEVLYARLYLNDDESNELMVFHQKLARISNGIVDIYFEHKNLREEYKDKEKNDSLQIMFMGEFSEVVKRNKVEQALDFLYEEGQENIESLKAVLKKTLVEN</sequence>
<dbReference type="Proteomes" id="UP000190328">
    <property type="component" value="Unassembled WGS sequence"/>
</dbReference>
<dbReference type="AlphaFoldDB" id="A0A1T4NDS5"/>
<proteinExistence type="predicted"/>
<dbReference type="EMBL" id="FUXI01000014">
    <property type="protein sequence ID" value="SJZ77410.1"/>
    <property type="molecule type" value="Genomic_DNA"/>
</dbReference>